<keyword evidence="13" id="KW-0395">Inflammatory response</keyword>
<evidence type="ECO:0000256" key="12">
    <source>
        <dbReference type="ARBA" id="ARBA00023180"/>
    </source>
</evidence>
<dbReference type="Proteomes" id="UP000736164">
    <property type="component" value="Unassembled WGS sequence"/>
</dbReference>
<evidence type="ECO:0000256" key="9">
    <source>
        <dbReference type="ARBA" id="ARBA00022989"/>
    </source>
</evidence>
<dbReference type="GO" id="GO:0038023">
    <property type="term" value="F:signaling receptor activity"/>
    <property type="evidence" value="ECO:0007669"/>
    <property type="project" value="TreeGrafter"/>
</dbReference>
<comment type="subcellular location">
    <subcellularLocation>
        <location evidence="1">Membrane</location>
        <topology evidence="1">Single-pass type I membrane protein</topology>
    </subcellularLocation>
</comment>
<keyword evidence="10" id="KW-0472">Membrane</keyword>
<dbReference type="AlphaFoldDB" id="A0A8J7NKC4"/>
<evidence type="ECO:0000256" key="11">
    <source>
        <dbReference type="ARBA" id="ARBA00023170"/>
    </source>
</evidence>
<dbReference type="GO" id="GO:0045087">
    <property type="term" value="P:innate immune response"/>
    <property type="evidence" value="ECO:0007669"/>
    <property type="project" value="UniProtKB-KW"/>
</dbReference>
<organism evidence="16 17">
    <name type="scientific">Atractosteus spatula</name>
    <name type="common">Alligator gar</name>
    <name type="synonym">Lepisosteus spatula</name>
    <dbReference type="NCBI Taxonomy" id="7917"/>
    <lineage>
        <taxon>Eukaryota</taxon>
        <taxon>Metazoa</taxon>
        <taxon>Chordata</taxon>
        <taxon>Craniata</taxon>
        <taxon>Vertebrata</taxon>
        <taxon>Euteleostomi</taxon>
        <taxon>Actinopterygii</taxon>
        <taxon>Neopterygii</taxon>
        <taxon>Holostei</taxon>
        <taxon>Semionotiformes</taxon>
        <taxon>Lepisosteidae</taxon>
        <taxon>Atractosteus</taxon>
    </lineage>
</organism>
<dbReference type="PROSITE" id="PS50104">
    <property type="entry name" value="TIR"/>
    <property type="match status" value="1"/>
</dbReference>
<dbReference type="InterPro" id="IPR000157">
    <property type="entry name" value="TIR_dom"/>
</dbReference>
<keyword evidence="12" id="KW-0325">Glycoprotein</keyword>
<comment type="caution">
    <text evidence="16">The sequence shown here is derived from an EMBL/GenBank/DDBJ whole genome shotgun (WGS) entry which is preliminary data.</text>
</comment>
<evidence type="ECO:0000256" key="7">
    <source>
        <dbReference type="ARBA" id="ARBA00022737"/>
    </source>
</evidence>
<dbReference type="PANTHER" id="PTHR24365">
    <property type="entry name" value="TOLL-LIKE RECEPTOR"/>
    <property type="match status" value="1"/>
</dbReference>
<evidence type="ECO:0000313" key="16">
    <source>
        <dbReference type="EMBL" id="MBN3313753.1"/>
    </source>
</evidence>
<gene>
    <name evidence="16" type="primary">Tlr13_1</name>
    <name evidence="16" type="ORF">GTO95_0015277</name>
</gene>
<keyword evidence="8" id="KW-0391">Immunity</keyword>
<protein>
    <submittedName>
        <fullName evidence="16">TLR13 protein</fullName>
    </submittedName>
</protein>
<accession>A0A8J7NKC4</accession>
<evidence type="ECO:0000256" key="13">
    <source>
        <dbReference type="ARBA" id="ARBA00023198"/>
    </source>
</evidence>
<dbReference type="InterPro" id="IPR001611">
    <property type="entry name" value="Leu-rich_rpt"/>
</dbReference>
<dbReference type="SMART" id="SM00369">
    <property type="entry name" value="LRR_TYP"/>
    <property type="match status" value="16"/>
</dbReference>
<dbReference type="SMART" id="SM00255">
    <property type="entry name" value="TIR"/>
    <property type="match status" value="1"/>
</dbReference>
<dbReference type="InterPro" id="IPR003591">
    <property type="entry name" value="Leu-rich_rpt_typical-subtyp"/>
</dbReference>
<keyword evidence="6 14" id="KW-0732">Signal</keyword>
<dbReference type="SUPFAM" id="SSF52200">
    <property type="entry name" value="Toll/Interleukin receptor TIR domain"/>
    <property type="match status" value="1"/>
</dbReference>
<keyword evidence="4" id="KW-0433">Leucine-rich repeat</keyword>
<evidence type="ECO:0000256" key="10">
    <source>
        <dbReference type="ARBA" id="ARBA00023136"/>
    </source>
</evidence>
<evidence type="ECO:0000256" key="14">
    <source>
        <dbReference type="SAM" id="SignalP"/>
    </source>
</evidence>
<dbReference type="FunFam" id="3.40.50.10140:FF:000001">
    <property type="entry name" value="Toll-like receptor 2"/>
    <property type="match status" value="1"/>
</dbReference>
<dbReference type="SMART" id="SM00365">
    <property type="entry name" value="LRR_SD22"/>
    <property type="match status" value="5"/>
</dbReference>
<proteinExistence type="inferred from homology"/>
<dbReference type="PROSITE" id="PS51450">
    <property type="entry name" value="LRR"/>
    <property type="match status" value="5"/>
</dbReference>
<feature type="chain" id="PRO_5035145535" evidence="14">
    <location>
        <begin position="23"/>
        <end position="944"/>
    </location>
</feature>
<comment type="similarity">
    <text evidence="2">Belongs to the Toll-like receptor family.</text>
</comment>
<evidence type="ECO:0000256" key="4">
    <source>
        <dbReference type="ARBA" id="ARBA00022614"/>
    </source>
</evidence>
<evidence type="ECO:0000313" key="17">
    <source>
        <dbReference type="Proteomes" id="UP000736164"/>
    </source>
</evidence>
<dbReference type="SUPFAM" id="SSF52058">
    <property type="entry name" value="L domain-like"/>
    <property type="match status" value="2"/>
</dbReference>
<feature type="non-terminal residue" evidence="16">
    <location>
        <position position="944"/>
    </location>
</feature>
<keyword evidence="5" id="KW-0812">Transmembrane</keyword>
<dbReference type="InterPro" id="IPR035897">
    <property type="entry name" value="Toll_tir_struct_dom_sf"/>
</dbReference>
<dbReference type="Gene3D" id="3.80.10.10">
    <property type="entry name" value="Ribonuclease Inhibitor"/>
    <property type="match status" value="4"/>
</dbReference>
<dbReference type="PANTHER" id="PTHR24365:SF545">
    <property type="entry name" value="TOLL-LIKE RECEPTOR 12"/>
    <property type="match status" value="1"/>
</dbReference>
<dbReference type="Gene3D" id="3.40.50.10140">
    <property type="entry name" value="Toll/interleukin-1 receptor homology (TIR) domain"/>
    <property type="match status" value="1"/>
</dbReference>
<dbReference type="GO" id="GO:0005886">
    <property type="term" value="C:plasma membrane"/>
    <property type="evidence" value="ECO:0007669"/>
    <property type="project" value="TreeGrafter"/>
</dbReference>
<evidence type="ECO:0000256" key="5">
    <source>
        <dbReference type="ARBA" id="ARBA00022692"/>
    </source>
</evidence>
<keyword evidence="7" id="KW-0677">Repeat</keyword>
<dbReference type="Pfam" id="PF01582">
    <property type="entry name" value="TIR"/>
    <property type="match status" value="1"/>
</dbReference>
<dbReference type="GO" id="GO:0006954">
    <property type="term" value="P:inflammatory response"/>
    <property type="evidence" value="ECO:0007669"/>
    <property type="project" value="UniProtKB-KW"/>
</dbReference>
<sequence>MTPPEPTALALILVLWARLAGGYSFQNCIQSPTDPTSFSCVRRGQSSLASLVSDLPQRATQLNASHNLLTRIPAWSFSHLPRLLHLRLDSNSLSALTHDGFGGLGQLRSLDLSSNRIQLLGPGAFSGLGGLAELLLAGNRLEALGPESFGGSALASLQNLSLRSNRLESFSQVAEAVAGMAGLRVLDLCGNRLQSLGNASTLPASLTHLYLCQNRLASLGCRTDLLSRIQVLDLSSNSRLSSGAFRGLDLRNVTWLQLRFTGISASGLLNASSVDPGRVDYSGLGLDGSARLAELCVLLSRSRGPGPDLVLQDSGLSALADGTFSGCPPLRALDLSRNVLKRVGCLAFLRGQESLETLAVEHNRLSRLTSCAGAPPRPFGALRTLSYRYNRILSVSGRAFAHTPGLTTLSLNINSIAYLDRGALRGLRQLQTLRLDNNLLTDLYNCSFLDLHRLHTLNLRNNRIAVVFAGTFQRLAALRILDLGGNKITHFQPGAFAGLASLANLYLDRNALRAVDGPQLAGLGPTLRVLDLSSNMIRYAPGQAAVSPFLALRRLRDLKLDEQRPYGMSRLPPALLRGLSELRSLRLSGNQITDLPPDAFDDLRRLERLCLDNSHAGVARLRPGVFKNLRRLRWLSAENTGLQQLSRNVLQQLDASALARLPALRFLDLRRCPLSCTCANRWLQNWTLRNAEVQVVRAYGQPCPDHSGAFFHSFDTQVCFLDVGLYLFSCSCPLVLLLTALPLLHAKLYWRAKYGLYVCLAWLRGSARPPGAGGEGSCDYDAFISYNSADEAWVQEELLPNLEGPGGAPPRLCLHHRDFEPGRAVVDNIVDAVYRSRLTVGLVSRHYLRSEWCSLEVQLASYRLFQELRDVLLLVFLEDIPEWQLSAYHRMRKVVLRKTYLQWPGPGSAPEARALFWSRLRRALRSSEGGGVADKDGGTSYFQP</sequence>
<feature type="domain" description="TIR" evidence="15">
    <location>
        <begin position="778"/>
        <end position="924"/>
    </location>
</feature>
<dbReference type="Pfam" id="PF13855">
    <property type="entry name" value="LRR_8"/>
    <property type="match status" value="6"/>
</dbReference>
<keyword evidence="17" id="KW-1185">Reference proteome</keyword>
<evidence type="ECO:0000256" key="1">
    <source>
        <dbReference type="ARBA" id="ARBA00004479"/>
    </source>
</evidence>
<evidence type="ECO:0000256" key="8">
    <source>
        <dbReference type="ARBA" id="ARBA00022859"/>
    </source>
</evidence>
<keyword evidence="3" id="KW-0399">Innate immunity</keyword>
<dbReference type="SMART" id="SM00364">
    <property type="entry name" value="LRR_BAC"/>
    <property type="match status" value="4"/>
</dbReference>
<feature type="signal peptide" evidence="14">
    <location>
        <begin position="1"/>
        <end position="22"/>
    </location>
</feature>
<reference evidence="16" key="1">
    <citation type="journal article" date="2021" name="Cell">
        <title>Tracing the genetic footprints of vertebrate landing in non-teleost ray-finned fishes.</title>
        <authorList>
            <person name="Bi X."/>
            <person name="Wang K."/>
            <person name="Yang L."/>
            <person name="Pan H."/>
            <person name="Jiang H."/>
            <person name="Wei Q."/>
            <person name="Fang M."/>
            <person name="Yu H."/>
            <person name="Zhu C."/>
            <person name="Cai Y."/>
            <person name="He Y."/>
            <person name="Gan X."/>
            <person name="Zeng H."/>
            <person name="Yu D."/>
            <person name="Zhu Y."/>
            <person name="Jiang H."/>
            <person name="Qiu Q."/>
            <person name="Yang H."/>
            <person name="Zhang Y.E."/>
            <person name="Wang W."/>
            <person name="Zhu M."/>
            <person name="He S."/>
            <person name="Zhang G."/>
        </authorList>
    </citation>
    <scope>NUCLEOTIDE SEQUENCE</scope>
    <source>
        <strain evidence="16">Allg_001</strain>
    </source>
</reference>
<keyword evidence="9" id="KW-1133">Transmembrane helix</keyword>
<evidence type="ECO:0000256" key="6">
    <source>
        <dbReference type="ARBA" id="ARBA00022729"/>
    </source>
</evidence>
<keyword evidence="11" id="KW-0675">Receptor</keyword>
<name>A0A8J7NKC4_ATRSP</name>
<evidence type="ECO:0000256" key="2">
    <source>
        <dbReference type="ARBA" id="ARBA00009634"/>
    </source>
</evidence>
<dbReference type="GO" id="GO:0002224">
    <property type="term" value="P:toll-like receptor signaling pathway"/>
    <property type="evidence" value="ECO:0007669"/>
    <property type="project" value="TreeGrafter"/>
</dbReference>
<evidence type="ECO:0000259" key="15">
    <source>
        <dbReference type="PROSITE" id="PS50104"/>
    </source>
</evidence>
<feature type="non-terminal residue" evidence="16">
    <location>
        <position position="1"/>
    </location>
</feature>
<evidence type="ECO:0000256" key="3">
    <source>
        <dbReference type="ARBA" id="ARBA00022588"/>
    </source>
</evidence>
<dbReference type="EMBL" id="JAAWVO010012884">
    <property type="protein sequence ID" value="MBN3313753.1"/>
    <property type="molecule type" value="Genomic_DNA"/>
</dbReference>
<dbReference type="InterPro" id="IPR032675">
    <property type="entry name" value="LRR_dom_sf"/>
</dbReference>